<dbReference type="EC" id="5.4.4.2" evidence="3"/>
<evidence type="ECO:0000256" key="2">
    <source>
        <dbReference type="ARBA" id="ARBA00005297"/>
    </source>
</evidence>
<dbReference type="PANTHER" id="PTHR42839">
    <property type="entry name" value="ISOCHORISMATE SYNTHASE ENTC"/>
    <property type="match status" value="1"/>
</dbReference>
<keyword evidence="8" id="KW-1185">Reference proteome</keyword>
<reference evidence="7 8" key="1">
    <citation type="submission" date="2022-03" db="EMBL/GenBank/DDBJ databases">
        <title>Parabacteroides sp. nov. isolated from swine feces.</title>
        <authorList>
            <person name="Bak J.E."/>
        </authorList>
    </citation>
    <scope>NUCLEOTIDE SEQUENCE [LARGE SCALE GENOMIC DNA]</scope>
    <source>
        <strain evidence="7 8">AGMB00274</strain>
    </source>
</reference>
<dbReference type="Pfam" id="PF00425">
    <property type="entry name" value="Chorismate_bind"/>
    <property type="match status" value="1"/>
</dbReference>
<evidence type="ECO:0000259" key="6">
    <source>
        <dbReference type="Pfam" id="PF00425"/>
    </source>
</evidence>
<comment type="caution">
    <text evidence="7">The sequence shown here is derived from an EMBL/GenBank/DDBJ whole genome shotgun (WGS) entry which is preliminary data.</text>
</comment>
<comment type="similarity">
    <text evidence="2">Belongs to the isochorismate synthase family.</text>
</comment>
<evidence type="ECO:0000256" key="4">
    <source>
        <dbReference type="ARBA" id="ARBA00023235"/>
    </source>
</evidence>
<evidence type="ECO:0000256" key="3">
    <source>
        <dbReference type="ARBA" id="ARBA00012824"/>
    </source>
</evidence>
<accession>A0ABT0C6S1</accession>
<dbReference type="GO" id="GO:0008909">
    <property type="term" value="F:isochorismate synthase activity"/>
    <property type="evidence" value="ECO:0007669"/>
    <property type="project" value="UniProtKB-EC"/>
</dbReference>
<proteinExistence type="inferred from homology"/>
<gene>
    <name evidence="7" type="ORF">MUN53_16950</name>
</gene>
<sequence length="363" mass="41289">MITKDSYHIIDTLIRQGRSFALWRIPGNETIHFRMQSYGTPDLLGSYTELNGRSGFVIAPFHISDKHPIVLIQPDCMDLPEDILETPQDNIEVFQQAYPEIVSYENEKAHYTACFHAFQQPLLRGIQDKLVLSRAKTNPKSASFSPGKVFFQACERYIYSYVYLCYTPLTGIWMGGTPEILLAGEGNQWQTVALAGTQRLKNGKLPHAWDQKNWQEQQLVATYIRRQLGTLGIVPKEKGPYSARAGELAHLKSDFRFTLPDNQKLGDLINLLHPTPAVCGLPKEDAYQFILQHEGYDRSYYSGFIGWISPSGHTDLYVNLRCMNIHANTYTLFAGGGLLASSKLEEEWNETEDKMNTMRNILE</sequence>
<dbReference type="Gene3D" id="3.60.120.10">
    <property type="entry name" value="Anthranilate synthase"/>
    <property type="match status" value="1"/>
</dbReference>
<dbReference type="NCBIfam" id="TIGR00543">
    <property type="entry name" value="isochor_syn"/>
    <property type="match status" value="1"/>
</dbReference>
<keyword evidence="4 7" id="KW-0413">Isomerase</keyword>
<dbReference type="SUPFAM" id="SSF56322">
    <property type="entry name" value="ADC synthase"/>
    <property type="match status" value="1"/>
</dbReference>
<evidence type="ECO:0000313" key="8">
    <source>
        <dbReference type="Proteomes" id="UP001165444"/>
    </source>
</evidence>
<evidence type="ECO:0000256" key="1">
    <source>
        <dbReference type="ARBA" id="ARBA00000799"/>
    </source>
</evidence>
<comment type="catalytic activity">
    <reaction evidence="1">
        <text>chorismate = isochorismate</text>
        <dbReference type="Rhea" id="RHEA:18985"/>
        <dbReference type="ChEBI" id="CHEBI:29748"/>
        <dbReference type="ChEBI" id="CHEBI:29780"/>
        <dbReference type="EC" id="5.4.4.2"/>
    </reaction>
</comment>
<dbReference type="InterPro" id="IPR015890">
    <property type="entry name" value="Chorismate_C"/>
</dbReference>
<dbReference type="RefSeq" id="WP_243326581.1">
    <property type="nucleotide sequence ID" value="NZ_JAKZMM010000067.1"/>
</dbReference>
<evidence type="ECO:0000256" key="5">
    <source>
        <dbReference type="ARBA" id="ARBA00041564"/>
    </source>
</evidence>
<dbReference type="InterPro" id="IPR004561">
    <property type="entry name" value="IsoChor_synthase"/>
</dbReference>
<organism evidence="7 8">
    <name type="scientific">Parabacteroides faecalis</name>
    <dbReference type="NCBI Taxonomy" id="2924040"/>
    <lineage>
        <taxon>Bacteria</taxon>
        <taxon>Pseudomonadati</taxon>
        <taxon>Bacteroidota</taxon>
        <taxon>Bacteroidia</taxon>
        <taxon>Bacteroidales</taxon>
        <taxon>Tannerellaceae</taxon>
        <taxon>Parabacteroides</taxon>
    </lineage>
</organism>
<evidence type="ECO:0000313" key="7">
    <source>
        <dbReference type="EMBL" id="MCJ2382276.1"/>
    </source>
</evidence>
<name>A0ABT0C6S1_9BACT</name>
<dbReference type="EMBL" id="JAKZMM010000067">
    <property type="protein sequence ID" value="MCJ2382276.1"/>
    <property type="molecule type" value="Genomic_DNA"/>
</dbReference>
<dbReference type="Proteomes" id="UP001165444">
    <property type="component" value="Unassembled WGS sequence"/>
</dbReference>
<protein>
    <recommendedName>
        <fullName evidence="3">isochorismate synthase</fullName>
        <ecNumber evidence="3">5.4.4.2</ecNumber>
    </recommendedName>
    <alternativeName>
        <fullName evidence="5">Isochorismate mutase</fullName>
    </alternativeName>
</protein>
<feature type="domain" description="Chorismate-utilising enzyme C-terminal" evidence="6">
    <location>
        <begin position="108"/>
        <end position="354"/>
    </location>
</feature>
<dbReference type="PANTHER" id="PTHR42839:SF2">
    <property type="entry name" value="ISOCHORISMATE SYNTHASE ENTC"/>
    <property type="match status" value="1"/>
</dbReference>
<dbReference type="InterPro" id="IPR005801">
    <property type="entry name" value="ADC_synthase"/>
</dbReference>